<evidence type="ECO:0000256" key="1">
    <source>
        <dbReference type="SAM" id="MobiDB-lite"/>
    </source>
</evidence>
<name>A0A6V7MB08_9HYME</name>
<protein>
    <submittedName>
        <fullName evidence="2">Uncharacterized protein</fullName>
    </submittedName>
</protein>
<organism evidence="2">
    <name type="scientific">Bracon brevicornis</name>
    <dbReference type="NCBI Taxonomy" id="1563983"/>
    <lineage>
        <taxon>Eukaryota</taxon>
        <taxon>Metazoa</taxon>
        <taxon>Ecdysozoa</taxon>
        <taxon>Arthropoda</taxon>
        <taxon>Hexapoda</taxon>
        <taxon>Insecta</taxon>
        <taxon>Pterygota</taxon>
        <taxon>Neoptera</taxon>
        <taxon>Endopterygota</taxon>
        <taxon>Hymenoptera</taxon>
        <taxon>Apocrita</taxon>
        <taxon>Ichneumonoidea</taxon>
        <taxon>Braconidae</taxon>
        <taxon>Braconinae</taxon>
        <taxon>Bracon</taxon>
    </lineage>
</organism>
<dbReference type="EMBL" id="CADCXW020000348">
    <property type="protein sequence ID" value="CAD1584831.1"/>
    <property type="molecule type" value="Genomic_DNA"/>
</dbReference>
<reference evidence="2" key="1">
    <citation type="submission" date="2020-07" db="EMBL/GenBank/DDBJ databases">
        <authorList>
            <person name="Ferguson B K."/>
        </authorList>
    </citation>
    <scope>NUCLEOTIDE SEQUENCE</scope>
    <source>
        <strain evidence="2">L06</strain>
    </source>
</reference>
<proteinExistence type="predicted"/>
<evidence type="ECO:0000313" key="2">
    <source>
        <dbReference type="EMBL" id="CAD1584831.1"/>
    </source>
</evidence>
<gene>
    <name evidence="2" type="ORF">BBRV_LOCUS126868</name>
</gene>
<sequence length="89" mass="10052">MVPSIPDIKNSNDRMQFNSSINNRKYSSAHHCYETIFKIKRSPGVNLISSWSCIQSAFVIVLEGTPPKSHQPPPFCKSKNRVTTSTRLT</sequence>
<feature type="region of interest" description="Disordered" evidence="1">
    <location>
        <begin position="66"/>
        <end position="89"/>
    </location>
</feature>
<dbReference type="AlphaFoldDB" id="A0A6V7MB08"/>
<accession>A0A6V7MB08</accession>